<gene>
    <name evidence="2" type="ORF">AZI85_10870</name>
</gene>
<dbReference type="RefSeq" id="WP_063244798.1">
    <property type="nucleotide sequence ID" value="NZ_CP168967.1"/>
</dbReference>
<dbReference type="Proteomes" id="UP000075391">
    <property type="component" value="Unassembled WGS sequence"/>
</dbReference>
<evidence type="ECO:0000313" key="3">
    <source>
        <dbReference type="Proteomes" id="UP000075391"/>
    </source>
</evidence>
<sequence>MKWFALCLLVLSSFSSQAEVKPYSLQTDILCQQQYANPWIEVGIAPLQEGGHFAVILQHDENTKKTVAITEMYVMASFRTNSEWLYESIKEDFILTLYTGMGLGDLEIKNSKLRESLFPFMICSLGGSITYDRSTKPLPRISVGN</sequence>
<organism evidence="2 3">
    <name type="scientific">Bdellovibrio bacteriovorus</name>
    <dbReference type="NCBI Taxonomy" id="959"/>
    <lineage>
        <taxon>Bacteria</taxon>
        <taxon>Pseudomonadati</taxon>
        <taxon>Bdellovibrionota</taxon>
        <taxon>Bdellovibrionia</taxon>
        <taxon>Bdellovibrionales</taxon>
        <taxon>Pseudobdellovibrionaceae</taxon>
        <taxon>Bdellovibrio</taxon>
    </lineage>
</organism>
<feature type="chain" id="PRO_5007572318" evidence="1">
    <location>
        <begin position="19"/>
        <end position="145"/>
    </location>
</feature>
<dbReference type="OrthoDB" id="9825239at2"/>
<evidence type="ECO:0000313" key="2">
    <source>
        <dbReference type="EMBL" id="KYG60514.1"/>
    </source>
</evidence>
<feature type="signal peptide" evidence="1">
    <location>
        <begin position="1"/>
        <end position="18"/>
    </location>
</feature>
<protein>
    <submittedName>
        <fullName evidence="2">Uncharacterized protein</fullName>
    </submittedName>
</protein>
<evidence type="ECO:0000256" key="1">
    <source>
        <dbReference type="SAM" id="SignalP"/>
    </source>
</evidence>
<comment type="caution">
    <text evidence="2">The sequence shown here is derived from an EMBL/GenBank/DDBJ whole genome shotgun (WGS) entry which is preliminary data.</text>
</comment>
<proteinExistence type="predicted"/>
<dbReference type="EMBL" id="LUKF01000019">
    <property type="protein sequence ID" value="KYG60514.1"/>
    <property type="molecule type" value="Genomic_DNA"/>
</dbReference>
<accession>A0A150WBW0</accession>
<reference evidence="2 3" key="1">
    <citation type="submission" date="2016-03" db="EMBL/GenBank/DDBJ databases">
        <authorList>
            <person name="Ploux O."/>
        </authorList>
    </citation>
    <scope>NUCLEOTIDE SEQUENCE [LARGE SCALE GENOMIC DNA]</scope>
    <source>
        <strain evidence="2 3">BER2</strain>
    </source>
</reference>
<name>A0A150WBW0_BDEBC</name>
<dbReference type="AlphaFoldDB" id="A0A150WBW0"/>
<keyword evidence="1" id="KW-0732">Signal</keyword>